<name>A0A061APZ6_CYBFA</name>
<dbReference type="OrthoDB" id="3979912at2759"/>
<reference evidence="1" key="1">
    <citation type="journal article" date="2014" name="Genome Announc.">
        <title>Genome sequence of the yeast Cyberlindnera fabianii (Hansenula fabianii).</title>
        <authorList>
            <person name="Freel K.C."/>
            <person name="Sarilar V."/>
            <person name="Neuveglise C."/>
            <person name="Devillers H."/>
            <person name="Friedrich A."/>
            <person name="Schacherer J."/>
        </authorList>
    </citation>
    <scope>NUCLEOTIDE SEQUENCE</scope>
    <source>
        <strain evidence="1">YJS4271</strain>
    </source>
</reference>
<evidence type="ECO:0000313" key="1">
    <source>
        <dbReference type="EMBL" id="CDR37422.1"/>
    </source>
</evidence>
<dbReference type="AlphaFoldDB" id="A0A061APZ6"/>
<accession>A0A061APZ6</accession>
<proteinExistence type="predicted"/>
<organism evidence="1">
    <name type="scientific">Cyberlindnera fabianii</name>
    <name type="common">Yeast</name>
    <name type="synonym">Hansenula fabianii</name>
    <dbReference type="NCBI Taxonomy" id="36022"/>
    <lineage>
        <taxon>Eukaryota</taxon>
        <taxon>Fungi</taxon>
        <taxon>Dikarya</taxon>
        <taxon>Ascomycota</taxon>
        <taxon>Saccharomycotina</taxon>
        <taxon>Saccharomycetes</taxon>
        <taxon>Phaffomycetales</taxon>
        <taxon>Phaffomycetaceae</taxon>
        <taxon>Cyberlindnera</taxon>
    </lineage>
</organism>
<sequence length="362" mass="40163">MCLQLHPPGWQGWQDDRPALAILAPFIKTRSGPNSFLVFDLAIVPLHFIPNRTSATHTTTEMLMNKFPLHIQIMNEHHLEDGDVAMDDITPVSTPTEQTGSYDWPQPPRYGRTASVSSIASSVSNLSQAGGNDFSYSQFASHYKLSEPFESMLCETYQTYQTNPQITPFNASNPPSGILNKVSKDALKRAVDSGIDIGIEVNNYSLVIIRQKLIQLCRSSSVSSASTTAQPPLNYAQHQVTATRTNSVSSLNGFPTVNLSSKFSSTPPIQTASAFQQPMWDLRTPTESPSASYFSFEVPNTPPASSESQLQPSFMHEQLEAQQHLEHQIKQDIVLPELYNATSSRKRESLRLKRNGSKVTYN</sequence>
<gene>
    <name evidence="1" type="ORF">CYFA0S_01e10484g</name>
</gene>
<protein>
    <submittedName>
        <fullName evidence="1">CYFA0S01e10484g1_1</fullName>
    </submittedName>
</protein>
<dbReference type="VEuPathDB" id="FungiDB:BON22_0381"/>
<dbReference type="EMBL" id="LK052886">
    <property type="protein sequence ID" value="CDR37422.1"/>
    <property type="molecule type" value="Genomic_DNA"/>
</dbReference>